<protein>
    <submittedName>
        <fullName evidence="3">DMT family transporter</fullName>
    </submittedName>
</protein>
<sequence>MDQSIRRGTLEMTAAMLVSGTVGWFVLVSGQPVNDVVFWRCVFGAATLLLICVAMGFLKRGIMGWTGFAWAVVSGVAIVANWILLFASYSRASIGIATAVYNTQPFMLVGLGALFLGERITLDKILWLCMAFAGMLAVTGQHEAPSYGMGSYLAGIGLALGAAFFYAVAALLVKRLSGIPPHLIALIQVCTGVLLLAPLADVGGWRAMPLASWLSLAAMGIVHTGLVYVLLYGAIQRLPTALTGALSFIYPIVAILVDRIAFAHQLGWLQWLGVVAILAAAGGMRQGWRFTRLFRGRRSAPCLPR</sequence>
<organism evidence="3 4">
    <name type="scientific">Allopusillimonas soli</name>
    <dbReference type="NCBI Taxonomy" id="659016"/>
    <lineage>
        <taxon>Bacteria</taxon>
        <taxon>Pseudomonadati</taxon>
        <taxon>Pseudomonadota</taxon>
        <taxon>Betaproteobacteria</taxon>
        <taxon>Burkholderiales</taxon>
        <taxon>Alcaligenaceae</taxon>
        <taxon>Allopusillimonas</taxon>
    </lineage>
</organism>
<feature type="transmembrane region" description="Helical" evidence="1">
    <location>
        <begin position="93"/>
        <end position="116"/>
    </location>
</feature>
<feature type="transmembrane region" description="Helical" evidence="1">
    <location>
        <begin position="242"/>
        <end position="262"/>
    </location>
</feature>
<feature type="transmembrane region" description="Helical" evidence="1">
    <location>
        <begin position="37"/>
        <end position="58"/>
    </location>
</feature>
<dbReference type="SUPFAM" id="SSF103481">
    <property type="entry name" value="Multidrug resistance efflux transporter EmrE"/>
    <property type="match status" value="2"/>
</dbReference>
<dbReference type="OrthoDB" id="9814238at2"/>
<feature type="domain" description="EamA" evidence="2">
    <location>
        <begin position="154"/>
        <end position="281"/>
    </location>
</feature>
<feature type="transmembrane region" description="Helical" evidence="1">
    <location>
        <begin position="150"/>
        <end position="171"/>
    </location>
</feature>
<evidence type="ECO:0000259" key="2">
    <source>
        <dbReference type="Pfam" id="PF00892"/>
    </source>
</evidence>
<reference evidence="3 4" key="1">
    <citation type="submission" date="2020-07" db="EMBL/GenBank/DDBJ databases">
        <title>Taxonomic revisions and descriptions of new bacterial species based on genomic comparisons in the high-G+C-content subgroup of the family Alcaligenaceae.</title>
        <authorList>
            <person name="Szabo A."/>
            <person name="Felfoldi T."/>
        </authorList>
    </citation>
    <scope>NUCLEOTIDE SEQUENCE [LARGE SCALE GENOMIC DNA]</scope>
    <source>
        <strain evidence="3 4">DSM 25264</strain>
    </source>
</reference>
<feature type="transmembrane region" description="Helical" evidence="1">
    <location>
        <begin position="183"/>
        <end position="200"/>
    </location>
</feature>
<dbReference type="AlphaFoldDB" id="A0A853F9I4"/>
<dbReference type="EMBL" id="JACCEW010000002">
    <property type="protein sequence ID" value="NYT36589.1"/>
    <property type="molecule type" value="Genomic_DNA"/>
</dbReference>
<dbReference type="PANTHER" id="PTHR22911">
    <property type="entry name" value="ACYL-MALONYL CONDENSING ENZYME-RELATED"/>
    <property type="match status" value="1"/>
</dbReference>
<keyword evidence="1" id="KW-0812">Transmembrane</keyword>
<feature type="transmembrane region" description="Helical" evidence="1">
    <location>
        <begin position="65"/>
        <end position="87"/>
    </location>
</feature>
<feature type="domain" description="EamA" evidence="2">
    <location>
        <begin position="15"/>
        <end position="138"/>
    </location>
</feature>
<feature type="transmembrane region" description="Helical" evidence="1">
    <location>
        <begin position="12"/>
        <end position="31"/>
    </location>
</feature>
<feature type="transmembrane region" description="Helical" evidence="1">
    <location>
        <begin position="268"/>
        <end position="288"/>
    </location>
</feature>
<accession>A0A853F9I4</accession>
<proteinExistence type="predicted"/>
<evidence type="ECO:0000313" key="4">
    <source>
        <dbReference type="Proteomes" id="UP000580517"/>
    </source>
</evidence>
<dbReference type="InterPro" id="IPR000620">
    <property type="entry name" value="EamA_dom"/>
</dbReference>
<gene>
    <name evidence="3" type="ORF">H0A68_06870</name>
</gene>
<evidence type="ECO:0000313" key="3">
    <source>
        <dbReference type="EMBL" id="NYT36589.1"/>
    </source>
</evidence>
<dbReference type="PANTHER" id="PTHR22911:SF102">
    <property type="entry name" value="MEMBRANE PROTEIN"/>
    <property type="match status" value="1"/>
</dbReference>
<dbReference type="Pfam" id="PF00892">
    <property type="entry name" value="EamA"/>
    <property type="match status" value="2"/>
</dbReference>
<evidence type="ECO:0000256" key="1">
    <source>
        <dbReference type="SAM" id="Phobius"/>
    </source>
</evidence>
<dbReference type="RefSeq" id="WP_129968549.1">
    <property type="nucleotide sequence ID" value="NZ_JACCEW010000002.1"/>
</dbReference>
<name>A0A853F9I4_9BURK</name>
<comment type="caution">
    <text evidence="3">The sequence shown here is derived from an EMBL/GenBank/DDBJ whole genome shotgun (WGS) entry which is preliminary data.</text>
</comment>
<keyword evidence="1" id="KW-0472">Membrane</keyword>
<keyword evidence="1" id="KW-1133">Transmembrane helix</keyword>
<dbReference type="GO" id="GO:0016020">
    <property type="term" value="C:membrane"/>
    <property type="evidence" value="ECO:0007669"/>
    <property type="project" value="InterPro"/>
</dbReference>
<keyword evidence="4" id="KW-1185">Reference proteome</keyword>
<dbReference type="InterPro" id="IPR037185">
    <property type="entry name" value="EmrE-like"/>
</dbReference>
<feature type="transmembrane region" description="Helical" evidence="1">
    <location>
        <begin position="212"/>
        <end position="235"/>
    </location>
</feature>
<feature type="transmembrane region" description="Helical" evidence="1">
    <location>
        <begin position="125"/>
        <end position="144"/>
    </location>
</feature>
<dbReference type="Gene3D" id="1.10.3730.20">
    <property type="match status" value="1"/>
</dbReference>
<dbReference type="Proteomes" id="UP000580517">
    <property type="component" value="Unassembled WGS sequence"/>
</dbReference>